<dbReference type="GO" id="GO:0005975">
    <property type="term" value="P:carbohydrate metabolic process"/>
    <property type="evidence" value="ECO:0007669"/>
    <property type="project" value="InterPro"/>
</dbReference>
<feature type="region of interest" description="Disordered" evidence="4">
    <location>
        <begin position="33"/>
        <end position="59"/>
    </location>
</feature>
<evidence type="ECO:0000256" key="4">
    <source>
        <dbReference type="SAM" id="MobiDB-lite"/>
    </source>
</evidence>
<organism evidence="5 6">
    <name type="scientific">Dreissena polymorpha</name>
    <name type="common">Zebra mussel</name>
    <name type="synonym">Mytilus polymorpha</name>
    <dbReference type="NCBI Taxonomy" id="45954"/>
    <lineage>
        <taxon>Eukaryota</taxon>
        <taxon>Metazoa</taxon>
        <taxon>Spiralia</taxon>
        <taxon>Lophotrochozoa</taxon>
        <taxon>Mollusca</taxon>
        <taxon>Bivalvia</taxon>
        <taxon>Autobranchia</taxon>
        <taxon>Heteroconchia</taxon>
        <taxon>Euheterodonta</taxon>
        <taxon>Imparidentia</taxon>
        <taxon>Neoheterodontei</taxon>
        <taxon>Myida</taxon>
        <taxon>Dreissenoidea</taxon>
        <taxon>Dreissenidae</taxon>
        <taxon>Dreissena</taxon>
    </lineage>
</organism>
<proteinExistence type="inferred from homology"/>
<dbReference type="EMBL" id="JAIWYP010000004">
    <property type="protein sequence ID" value="KAH3839530.1"/>
    <property type="molecule type" value="Genomic_DNA"/>
</dbReference>
<reference evidence="5" key="2">
    <citation type="submission" date="2020-11" db="EMBL/GenBank/DDBJ databases">
        <authorList>
            <person name="McCartney M.A."/>
            <person name="Auch B."/>
            <person name="Kono T."/>
            <person name="Mallez S."/>
            <person name="Becker A."/>
            <person name="Gohl D.M."/>
            <person name="Silverstein K.A.T."/>
            <person name="Koren S."/>
            <person name="Bechman K.B."/>
            <person name="Herman A."/>
            <person name="Abrahante J.E."/>
            <person name="Garbe J."/>
        </authorList>
    </citation>
    <scope>NUCLEOTIDE SEQUENCE</scope>
    <source>
        <strain evidence="5">Duluth1</strain>
        <tissue evidence="5">Whole animal</tissue>
    </source>
</reference>
<dbReference type="AlphaFoldDB" id="A0A9D4KHA7"/>
<keyword evidence="3" id="KW-0325">Glycoprotein</keyword>
<sequence>MVFVIVQIFAYRHFKLNTVAANVLHGGKEDIVTTRNSSSQSSDMSNNRNNGTLSLESKRQQSNLSRVVSDFLLGEKQDFVSTRNSSAEILDVSNNRHNETLKRQQSNLNTVVPNILPGGKEDIATISNYFAQSSLISKIIHNGTFSLRLIGRLGNQMFQYDSILGLADMMNFTHIVFDGGNDLRSSFQLSDNRVKFTRISTKGRIIGEHVCCAFDKRLTKFKNTEDVHVNGYLVSWMYFHNIDKHIRKNLHFRPASRQRQRA</sequence>
<keyword evidence="6" id="KW-1185">Reference proteome</keyword>
<evidence type="ECO:0000256" key="3">
    <source>
        <dbReference type="RuleBase" id="RU363129"/>
    </source>
</evidence>
<dbReference type="GO" id="GO:0032580">
    <property type="term" value="C:Golgi cisterna membrane"/>
    <property type="evidence" value="ECO:0007669"/>
    <property type="project" value="UniProtKB-SubCell"/>
</dbReference>
<evidence type="ECO:0000313" key="5">
    <source>
        <dbReference type="EMBL" id="KAH3839530.1"/>
    </source>
</evidence>
<dbReference type="EC" id="2.4.1.-" evidence="3"/>
<keyword evidence="1 3" id="KW-0328">Glycosyltransferase</keyword>
<keyword evidence="3" id="KW-0333">Golgi apparatus</keyword>
<evidence type="ECO:0000256" key="2">
    <source>
        <dbReference type="ARBA" id="ARBA00022679"/>
    </source>
</evidence>
<evidence type="ECO:0000313" key="6">
    <source>
        <dbReference type="Proteomes" id="UP000828390"/>
    </source>
</evidence>
<evidence type="ECO:0000256" key="1">
    <source>
        <dbReference type="ARBA" id="ARBA00022676"/>
    </source>
</evidence>
<comment type="similarity">
    <text evidence="3">Belongs to the glycosyltransferase 11 family.</text>
</comment>
<dbReference type="Proteomes" id="UP000828390">
    <property type="component" value="Unassembled WGS sequence"/>
</dbReference>
<dbReference type="PANTHER" id="PTHR11927:SF9">
    <property type="entry name" value="L-FUCOSYLTRANSFERASE"/>
    <property type="match status" value="1"/>
</dbReference>
<keyword evidence="2 3" id="KW-0808">Transferase</keyword>
<name>A0A9D4KHA7_DREPO</name>
<reference evidence="5" key="1">
    <citation type="journal article" date="2019" name="bioRxiv">
        <title>The Genome of the Zebra Mussel, Dreissena polymorpha: A Resource for Invasive Species Research.</title>
        <authorList>
            <person name="McCartney M.A."/>
            <person name="Auch B."/>
            <person name="Kono T."/>
            <person name="Mallez S."/>
            <person name="Zhang Y."/>
            <person name="Obille A."/>
            <person name="Becker A."/>
            <person name="Abrahante J.E."/>
            <person name="Garbe J."/>
            <person name="Badalamenti J.P."/>
            <person name="Herman A."/>
            <person name="Mangelson H."/>
            <person name="Liachko I."/>
            <person name="Sullivan S."/>
            <person name="Sone E.D."/>
            <person name="Koren S."/>
            <person name="Silverstein K.A.T."/>
            <person name="Beckman K.B."/>
            <person name="Gohl D.M."/>
        </authorList>
    </citation>
    <scope>NUCLEOTIDE SEQUENCE</scope>
    <source>
        <strain evidence="5">Duluth1</strain>
        <tissue evidence="5">Whole animal</tissue>
    </source>
</reference>
<keyword evidence="3" id="KW-0812">Transmembrane</keyword>
<comment type="caution">
    <text evidence="5">The sequence shown here is derived from an EMBL/GenBank/DDBJ whole genome shotgun (WGS) entry which is preliminary data.</text>
</comment>
<accession>A0A9D4KHA7</accession>
<comment type="pathway">
    <text evidence="3">Protein modification; protein glycosylation.</text>
</comment>
<keyword evidence="3" id="KW-0735">Signal-anchor</keyword>
<dbReference type="InterPro" id="IPR002516">
    <property type="entry name" value="Glyco_trans_11"/>
</dbReference>
<feature type="compositionally biased region" description="Low complexity" evidence="4">
    <location>
        <begin position="36"/>
        <end position="50"/>
    </location>
</feature>
<protein>
    <recommendedName>
        <fullName evidence="3">L-Fucosyltransferase</fullName>
        <ecNumber evidence="3">2.4.1.-</ecNumber>
    </recommendedName>
</protein>
<gene>
    <name evidence="5" type="ORF">DPMN_112962</name>
</gene>
<comment type="subcellular location">
    <subcellularLocation>
        <location evidence="3">Golgi apparatus</location>
        <location evidence="3">Golgi stack membrane</location>
        <topology evidence="3">Single-pass type II membrane protein</topology>
    </subcellularLocation>
</comment>
<dbReference type="PANTHER" id="PTHR11927">
    <property type="entry name" value="GALACTOSIDE 2-L-FUCOSYLTRANSFERASE"/>
    <property type="match status" value="1"/>
</dbReference>
<dbReference type="GO" id="GO:0008107">
    <property type="term" value="F:galactoside 2-alpha-L-fucosyltransferase activity"/>
    <property type="evidence" value="ECO:0007669"/>
    <property type="project" value="InterPro"/>
</dbReference>